<comment type="caution">
    <text evidence="2">The sequence shown here is derived from an EMBL/GenBank/DDBJ whole genome shotgun (WGS) entry which is preliminary data.</text>
</comment>
<dbReference type="CDD" id="cd04301">
    <property type="entry name" value="NAT_SF"/>
    <property type="match status" value="1"/>
</dbReference>
<dbReference type="PROSITE" id="PS51186">
    <property type="entry name" value="GNAT"/>
    <property type="match status" value="1"/>
</dbReference>
<dbReference type="STRING" id="1265819.PGRAN_08574"/>
<dbReference type="InterPro" id="IPR016181">
    <property type="entry name" value="Acyl_CoA_acyltransferase"/>
</dbReference>
<evidence type="ECO:0000313" key="2">
    <source>
        <dbReference type="EMBL" id="EUJ23402.1"/>
    </source>
</evidence>
<feature type="domain" description="N-acetyltransferase" evidence="1">
    <location>
        <begin position="3"/>
        <end position="152"/>
    </location>
</feature>
<accession>W7BBJ6</accession>
<dbReference type="SUPFAM" id="SSF55729">
    <property type="entry name" value="Acyl-CoA N-acyltransferases (Nat)"/>
    <property type="match status" value="1"/>
</dbReference>
<sequence length="165" mass="18405">MTVTIEVAKKEDRKAIREVLEASFPTIAEADLVDAITASKEYLPDLALVARVREEVVGFSLLSECFVGNEVILVLAPVAVKPEWQSRGVGKQLMEAGITKAKDTNYRCISVLGHETYYPRFGFKLAKDYQITAPFDVPDVNFMVYPLRKEMPSGVVRYPASFDVV</sequence>
<evidence type="ECO:0000259" key="1">
    <source>
        <dbReference type="PROSITE" id="PS51186"/>
    </source>
</evidence>
<dbReference type="PATRIC" id="fig|1265819.5.peg.1708"/>
<organism evidence="2 3">
    <name type="scientific">Listeria grandensis FSL F6-0971</name>
    <dbReference type="NCBI Taxonomy" id="1265819"/>
    <lineage>
        <taxon>Bacteria</taxon>
        <taxon>Bacillati</taxon>
        <taxon>Bacillota</taxon>
        <taxon>Bacilli</taxon>
        <taxon>Bacillales</taxon>
        <taxon>Listeriaceae</taxon>
        <taxon>Listeria</taxon>
    </lineage>
</organism>
<dbReference type="InterPro" id="IPR000182">
    <property type="entry name" value="GNAT_dom"/>
</dbReference>
<dbReference type="EMBL" id="AODD01000011">
    <property type="protein sequence ID" value="EUJ23402.1"/>
    <property type="molecule type" value="Genomic_DNA"/>
</dbReference>
<dbReference type="OrthoDB" id="9797178at2"/>
<reference evidence="2 3" key="1">
    <citation type="journal article" date="2014" name="Int. J. Syst. Evol. Microbiol.">
        <title>Listeria floridensis sp. nov., Listeria aquatica sp. nov., Listeria cornellensis sp. nov., Listeria riparia sp. nov. and Listeria grandensis sp. nov., from agricultural and natural environments.</title>
        <authorList>
            <person name="den Bakker H.C."/>
            <person name="Warchocki S."/>
            <person name="Wright E.M."/>
            <person name="Allred A.F."/>
            <person name="Ahlstrom C."/>
            <person name="Manuel C.S."/>
            <person name="Stasiewicz M.J."/>
            <person name="Burrell A."/>
            <person name="Roof S."/>
            <person name="Strawn L."/>
            <person name="Fortes E.D."/>
            <person name="Nightingale K.K."/>
            <person name="Kephart D."/>
            <person name="Wiedmann M."/>
        </authorList>
    </citation>
    <scope>NUCLEOTIDE SEQUENCE [LARGE SCALE GENOMIC DNA]</scope>
    <source>
        <strain evidence="3">FSL F6-971</strain>
    </source>
</reference>
<dbReference type="AlphaFoldDB" id="W7BBJ6"/>
<dbReference type="Gene3D" id="3.40.630.30">
    <property type="match status" value="1"/>
</dbReference>
<gene>
    <name evidence="2" type="ORF">PGRAN_08574</name>
</gene>
<protein>
    <submittedName>
        <fullName evidence="2">Putative acetyltransferase</fullName>
    </submittedName>
</protein>
<evidence type="ECO:0000313" key="3">
    <source>
        <dbReference type="Proteomes" id="UP000019253"/>
    </source>
</evidence>
<keyword evidence="3" id="KW-1185">Reference proteome</keyword>
<dbReference type="GO" id="GO:0016747">
    <property type="term" value="F:acyltransferase activity, transferring groups other than amino-acyl groups"/>
    <property type="evidence" value="ECO:0007669"/>
    <property type="project" value="InterPro"/>
</dbReference>
<keyword evidence="2" id="KW-0808">Transferase</keyword>
<dbReference type="RefSeq" id="WP_036066324.1">
    <property type="nucleotide sequence ID" value="NZ_AODD01000011.1"/>
</dbReference>
<name>W7BBJ6_9LIST</name>
<dbReference type="Pfam" id="PF13508">
    <property type="entry name" value="Acetyltransf_7"/>
    <property type="match status" value="1"/>
</dbReference>
<proteinExistence type="predicted"/>
<dbReference type="Proteomes" id="UP000019253">
    <property type="component" value="Unassembled WGS sequence"/>
</dbReference>